<evidence type="ECO:0000259" key="12">
    <source>
        <dbReference type="PROSITE" id="PS50804"/>
    </source>
</evidence>
<evidence type="ECO:0000256" key="4">
    <source>
        <dbReference type="ARBA" id="ARBA00022679"/>
    </source>
</evidence>
<protein>
    <recommendedName>
        <fullName evidence="10">Gypsy retrotransposon integrase-like protein 1</fullName>
        <ecNumber evidence="3">2.7.7.49</ecNumber>
        <ecNumber evidence="2">3.1.26.4</ecNumber>
    </recommendedName>
</protein>
<dbReference type="InterPro" id="IPR041373">
    <property type="entry name" value="RT_RNaseH"/>
</dbReference>
<proteinExistence type="inferred from homology"/>
<evidence type="ECO:0000256" key="11">
    <source>
        <dbReference type="SAM" id="MobiDB-lite"/>
    </source>
</evidence>
<evidence type="ECO:0000256" key="6">
    <source>
        <dbReference type="ARBA" id="ARBA00022722"/>
    </source>
</evidence>
<dbReference type="SUPFAM" id="SSF53098">
    <property type="entry name" value="Ribonuclease H-like"/>
    <property type="match status" value="1"/>
</dbReference>
<dbReference type="InterPro" id="IPR000477">
    <property type="entry name" value="RT_dom"/>
</dbReference>
<dbReference type="Gene3D" id="3.30.420.10">
    <property type="entry name" value="Ribonuclease H-like superfamily/Ribonuclease H"/>
    <property type="match status" value="1"/>
</dbReference>
<evidence type="ECO:0000256" key="8">
    <source>
        <dbReference type="ARBA" id="ARBA00022801"/>
    </source>
</evidence>
<dbReference type="SUPFAM" id="SSF47353">
    <property type="entry name" value="Retrovirus capsid dimerization domain-like"/>
    <property type="match status" value="1"/>
</dbReference>
<evidence type="ECO:0000256" key="3">
    <source>
        <dbReference type="ARBA" id="ARBA00012493"/>
    </source>
</evidence>
<organism evidence="15 16">
    <name type="scientific">Labeo rohita</name>
    <name type="common">Indian major carp</name>
    <name type="synonym">Cyprinus rohita</name>
    <dbReference type="NCBI Taxonomy" id="84645"/>
    <lineage>
        <taxon>Eukaryota</taxon>
        <taxon>Metazoa</taxon>
        <taxon>Chordata</taxon>
        <taxon>Craniata</taxon>
        <taxon>Vertebrata</taxon>
        <taxon>Euteleostomi</taxon>
        <taxon>Actinopterygii</taxon>
        <taxon>Neopterygii</taxon>
        <taxon>Teleostei</taxon>
        <taxon>Ostariophysi</taxon>
        <taxon>Cypriniformes</taxon>
        <taxon>Cyprinidae</taxon>
        <taxon>Labeoninae</taxon>
        <taxon>Labeonini</taxon>
        <taxon>Labeo</taxon>
    </lineage>
</organism>
<feature type="domain" description="Reverse transcriptase" evidence="13">
    <location>
        <begin position="1085"/>
        <end position="1263"/>
    </location>
</feature>
<keyword evidence="6" id="KW-0540">Nuclease</keyword>
<dbReference type="InterPro" id="IPR001584">
    <property type="entry name" value="Integrase_cat-core"/>
</dbReference>
<keyword evidence="8" id="KW-0378">Hydrolase</keyword>
<dbReference type="EC" id="2.7.7.49" evidence="3"/>
<evidence type="ECO:0000313" key="15">
    <source>
        <dbReference type="EMBL" id="KAI2659979.1"/>
    </source>
</evidence>
<keyword evidence="5" id="KW-0548">Nucleotidyltransferase</keyword>
<dbReference type="InterPro" id="IPR041588">
    <property type="entry name" value="Integrase_H2C2"/>
</dbReference>
<dbReference type="CDD" id="cd01647">
    <property type="entry name" value="RT_LTR"/>
    <property type="match status" value="1"/>
</dbReference>
<dbReference type="InterPro" id="IPR012337">
    <property type="entry name" value="RNaseH-like_sf"/>
</dbReference>
<dbReference type="InterPro" id="IPR036397">
    <property type="entry name" value="RNaseH_sf"/>
</dbReference>
<accession>A0ABQ8MAS4</accession>
<feature type="domain" description="SCAN box" evidence="12">
    <location>
        <begin position="315"/>
        <end position="390"/>
    </location>
</feature>
<dbReference type="Pfam" id="PF17917">
    <property type="entry name" value="RT_RNaseH"/>
    <property type="match status" value="1"/>
</dbReference>
<dbReference type="EMBL" id="JACTAM010000010">
    <property type="protein sequence ID" value="KAI2659979.1"/>
    <property type="molecule type" value="Genomic_DNA"/>
</dbReference>
<dbReference type="Pfam" id="PF00078">
    <property type="entry name" value="RVT_1"/>
    <property type="match status" value="1"/>
</dbReference>
<keyword evidence="4" id="KW-0808">Transferase</keyword>
<evidence type="ECO:0000256" key="5">
    <source>
        <dbReference type="ARBA" id="ARBA00022695"/>
    </source>
</evidence>
<dbReference type="InterPro" id="IPR001969">
    <property type="entry name" value="Aspartic_peptidase_AS"/>
</dbReference>
<dbReference type="Pfam" id="PF00665">
    <property type="entry name" value="rve"/>
    <property type="match status" value="1"/>
</dbReference>
<dbReference type="InterPro" id="IPR050951">
    <property type="entry name" value="Retrovirus_Pol_polyprotein"/>
</dbReference>
<dbReference type="Gene3D" id="1.10.340.70">
    <property type="match status" value="1"/>
</dbReference>
<dbReference type="SUPFAM" id="SSF56672">
    <property type="entry name" value="DNA/RNA polymerases"/>
    <property type="match status" value="1"/>
</dbReference>
<gene>
    <name evidence="15" type="ORF">H4Q32_022559</name>
</gene>
<dbReference type="CDD" id="cd09274">
    <property type="entry name" value="RNase_HI_RT_Ty3"/>
    <property type="match status" value="1"/>
</dbReference>
<feature type="region of interest" description="Disordered" evidence="11">
    <location>
        <begin position="521"/>
        <end position="589"/>
    </location>
</feature>
<dbReference type="PANTHER" id="PTHR37984:SF5">
    <property type="entry name" value="PROTEIN NYNRIN-LIKE"/>
    <property type="match status" value="1"/>
</dbReference>
<dbReference type="Pfam" id="PF17921">
    <property type="entry name" value="Integrase_H2C2"/>
    <property type="match status" value="1"/>
</dbReference>
<dbReference type="InterPro" id="IPR003309">
    <property type="entry name" value="SCAN_dom"/>
</dbReference>
<dbReference type="InterPro" id="IPR043128">
    <property type="entry name" value="Rev_trsase/Diguanyl_cyclase"/>
</dbReference>
<dbReference type="Gene3D" id="3.10.10.10">
    <property type="entry name" value="HIV Type 1 Reverse Transcriptase, subunit A, domain 1"/>
    <property type="match status" value="1"/>
</dbReference>
<dbReference type="Pfam" id="PF22938">
    <property type="entry name" value="Integrase_p58_C"/>
    <property type="match status" value="1"/>
</dbReference>
<comment type="caution">
    <text evidence="15">The sequence shown here is derived from an EMBL/GenBank/DDBJ whole genome shotgun (WGS) entry which is preliminary data.</text>
</comment>
<keyword evidence="16" id="KW-1185">Reference proteome</keyword>
<name>A0ABQ8MAS4_LABRO</name>
<dbReference type="Gene3D" id="3.30.70.270">
    <property type="match status" value="2"/>
</dbReference>
<dbReference type="PROSITE" id="PS50994">
    <property type="entry name" value="INTEGRASE"/>
    <property type="match status" value="1"/>
</dbReference>
<evidence type="ECO:0000259" key="14">
    <source>
        <dbReference type="PROSITE" id="PS50994"/>
    </source>
</evidence>
<dbReference type="PROSITE" id="PS50804">
    <property type="entry name" value="SCAN_BOX"/>
    <property type="match status" value="1"/>
</dbReference>
<dbReference type="PANTHER" id="PTHR37984">
    <property type="entry name" value="PROTEIN CBG26694"/>
    <property type="match status" value="1"/>
</dbReference>
<dbReference type="EC" id="3.1.26.4" evidence="2"/>
<dbReference type="InterPro" id="IPR054465">
    <property type="entry name" value="Integrase_p58-like_C"/>
</dbReference>
<dbReference type="InterPro" id="IPR043502">
    <property type="entry name" value="DNA/RNA_pol_sf"/>
</dbReference>
<dbReference type="SUPFAM" id="SSF50630">
    <property type="entry name" value="Acid proteases"/>
    <property type="match status" value="1"/>
</dbReference>
<feature type="region of interest" description="Disordered" evidence="11">
    <location>
        <begin position="415"/>
        <end position="444"/>
    </location>
</feature>
<dbReference type="InterPro" id="IPR038269">
    <property type="entry name" value="SCAN_sf"/>
</dbReference>
<evidence type="ECO:0000259" key="13">
    <source>
        <dbReference type="PROSITE" id="PS50878"/>
    </source>
</evidence>
<dbReference type="PROSITE" id="PS50878">
    <property type="entry name" value="RT_POL"/>
    <property type="match status" value="1"/>
</dbReference>
<reference evidence="15 16" key="1">
    <citation type="submission" date="2022-01" db="EMBL/GenBank/DDBJ databases">
        <title>A high-quality chromosome-level genome assembly of rohu carp, Labeo rohita.</title>
        <authorList>
            <person name="Arick M.A. II"/>
            <person name="Hsu C.-Y."/>
            <person name="Magbanua Z."/>
            <person name="Pechanova O."/>
            <person name="Grover C."/>
            <person name="Miller E."/>
            <person name="Thrash A."/>
            <person name="Ezzel L."/>
            <person name="Alam S."/>
            <person name="Benzie J."/>
            <person name="Hamilton M."/>
            <person name="Karsi A."/>
            <person name="Lawrence M.L."/>
            <person name="Peterson D.G."/>
        </authorList>
    </citation>
    <scope>NUCLEOTIDE SEQUENCE [LARGE SCALE GENOMIC DNA]</scope>
    <source>
        <strain evidence="16">BAU-BD-2019</strain>
        <tissue evidence="15">Blood</tissue>
    </source>
</reference>
<keyword evidence="9" id="KW-0695">RNA-directed DNA polymerase</keyword>
<evidence type="ECO:0000313" key="16">
    <source>
        <dbReference type="Proteomes" id="UP000830375"/>
    </source>
</evidence>
<evidence type="ECO:0000256" key="2">
    <source>
        <dbReference type="ARBA" id="ARBA00012180"/>
    </source>
</evidence>
<evidence type="ECO:0000256" key="1">
    <source>
        <dbReference type="ARBA" id="ARBA00010879"/>
    </source>
</evidence>
<evidence type="ECO:0000256" key="10">
    <source>
        <dbReference type="ARBA" id="ARBA00039658"/>
    </source>
</evidence>
<keyword evidence="7" id="KW-0255">Endonuclease</keyword>
<dbReference type="PROSITE" id="PS00141">
    <property type="entry name" value="ASP_PROTEASE"/>
    <property type="match status" value="1"/>
</dbReference>
<comment type="similarity">
    <text evidence="1">Belongs to the beta type-B retroviral polymerase family. HERV class-II K(HML-2) pol subfamily.</text>
</comment>
<feature type="domain" description="Integrase catalytic" evidence="14">
    <location>
        <begin position="716"/>
        <end position="874"/>
    </location>
</feature>
<dbReference type="Proteomes" id="UP000830375">
    <property type="component" value="Unassembled WGS sequence"/>
</dbReference>
<sequence>MPPYHTGQLGSLGVLTCHKPCKSFKVAFGLLVDSLINVLLALSFTLDRQPDLGNVLPFPNLCHFSTLSRRFFQSTFPTMVNSCTSNRGISLFYSEVINTTTTDDRQQRVTDSPRFIWSTFWTPTDWSRALKSTAKHLSPASPVVFFLLIVNKSTLRGHFTEPALSCDSSPRHSAVGERRARSAMEEMLQRLAEVSIRQQQIVEHLATRQGRTEDEIAAIRSSAAQRVPVPDPRAQATRLLSKMTADDDVEAFLQVFENTATQWPEEDWALALAPLLTGEAQRTYFSLPLTTAENYEEVKREILARLGLSPICAAQQFFEWEYKPRVPARAQAAELSRIAQHWLLEGNPTATQVAERVVVDRLLRALPRSHRKAVGMRNPTSTLELVEAIELADAVHHREAGDRAPPFPRRVVQERRVLEGTSRPISRPPVPSPRDEPMPSAEPVATPRTWLAGCIVHQRVPVGAPEANVTIEGRSYRALLDSGSTVTLIQTRLCPPHSGNKSVLPITCVHGDTRQVPARRVTISSSQGTWPVEAGIGRDSKGSLQLPLSPSAPEETGGDDGGLWDPAAVQPSSPPTAGEMAAGGGSFAKEQREDDRLKHCWAQIRVVDGKDVLPRPHPLPHFVVENGLLYCVAQRRGEEKKLLVVPRAKTETVLELAHAHPMAGHLGAENTTQRIRDRFHWPGLEAEVKRFCQACPTCQITAPRTPPPSPLIPLPVIEVPFDRIGMDIVGPLPKSARGHEHILVIVDYATRYPEAVPLRKATAKNIAQELFLLASRVGIPSEILTDQGTPFMSRLMADLCRLLRVKQLRTTVYHPQTDGLVERFNQTLKQMLRRVAAEDRRDWDLMIPYVLFGIREVPQASTGFTPFELLFGRQPQGLLDVAKEAWEEQQPAPHRTVIEHVRQMRERIDRVMPLVREHLCKAQQAQQRHYNRAAQPREFQPGDRVMVLVPSSACKFLASWQGPYTVLEKLGPVTYRVRQPGKRQMEQLYHINLLKKWVGTRDQLAALSLTDPVVVDVNPHLSAAQKTELQHLVSQFRDVFSSQPGQTNVVQHDIRTPPGVIVRQRPYRVPEARRQAIEEEVQQMLKLGVIEPSRSPWSSPIVMVPKPDGTLRFCNDFRRLNEVSEFDGYPMPRVDELLDRLGRARYITTLDLTKGYWQVPLTESAKPKTAFSTPSGHWQYRSLPFGLHGAPATFQRMMDIILWPHQTYAAAYLDDVVVHSEAWEEHVVWLRRVLSELRRAGLTANPRKCHLAFSEAKYLGFQVGRGLIRPQEKKVEAVHNAPRPQTKSQVRAFLGLAGYYRCFIPNFSSLAAPLTDLTRKGQPEKIGWTSPAEEAFAQIKTALTSSPVLRAPDFCCPFLLQTDASDTGLGAVLSQIQEGEEHPVIYISRKLSPAERRYATVEKEALAIKWAVLELRYYLLGRKFTLVTDHAPLQWMARAKETNARVTRWFLALQDFHFEVRHRAGAAHANADGLSRIWAAYAGPVQHLGGGSVTDASGLISVALVTNAFHLHALTTGCSVTAETNSQAAIKRAPR</sequence>
<dbReference type="Gene3D" id="1.10.4020.10">
    <property type="entry name" value="DNA breaking-rejoining enzymes"/>
    <property type="match status" value="1"/>
</dbReference>
<dbReference type="Gene3D" id="3.10.20.370">
    <property type="match status" value="1"/>
</dbReference>
<evidence type="ECO:0000256" key="7">
    <source>
        <dbReference type="ARBA" id="ARBA00022759"/>
    </source>
</evidence>
<evidence type="ECO:0000256" key="9">
    <source>
        <dbReference type="ARBA" id="ARBA00022918"/>
    </source>
</evidence>
<dbReference type="InterPro" id="IPR021109">
    <property type="entry name" value="Peptidase_aspartic_dom_sf"/>
</dbReference>